<sequence length="207" mass="23860">MAGLGIGDLMDLDLPHQQSQDEKEKIPRLTNLAGNIFVPLNIDLTTATPPQGRMQRLEHILRTIDCHRQGSRENLLYMFDREKQRIINEAQLLEQQLNQDYRPELSPESEAQILANMNAPADPNVDYNIKEMPPLLQAMRPEPADRPLPVREKAVRDLMMMIEGAIGQLDQFEHAMKGIKEKYLVIVEKEIEKMRDVEKRPEERMGA</sequence>
<name>A0AAN6XS93_9PEZI</name>
<reference evidence="1" key="1">
    <citation type="journal article" date="2023" name="Mol. Phylogenet. Evol.">
        <title>Genome-scale phylogeny and comparative genomics of the fungal order Sordariales.</title>
        <authorList>
            <person name="Hensen N."/>
            <person name="Bonometti L."/>
            <person name="Westerberg I."/>
            <person name="Brannstrom I.O."/>
            <person name="Guillou S."/>
            <person name="Cros-Aarteil S."/>
            <person name="Calhoun S."/>
            <person name="Haridas S."/>
            <person name="Kuo A."/>
            <person name="Mondo S."/>
            <person name="Pangilinan J."/>
            <person name="Riley R."/>
            <person name="LaButti K."/>
            <person name="Andreopoulos B."/>
            <person name="Lipzen A."/>
            <person name="Chen C."/>
            <person name="Yan M."/>
            <person name="Daum C."/>
            <person name="Ng V."/>
            <person name="Clum A."/>
            <person name="Steindorff A."/>
            <person name="Ohm R.A."/>
            <person name="Martin F."/>
            <person name="Silar P."/>
            <person name="Natvig D.O."/>
            <person name="Lalanne C."/>
            <person name="Gautier V."/>
            <person name="Ament-Velasquez S.L."/>
            <person name="Kruys A."/>
            <person name="Hutchinson M.I."/>
            <person name="Powell A.J."/>
            <person name="Barry K."/>
            <person name="Miller A.N."/>
            <person name="Grigoriev I.V."/>
            <person name="Debuchy R."/>
            <person name="Gladieux P."/>
            <person name="Hiltunen Thoren M."/>
            <person name="Johannesson H."/>
        </authorList>
    </citation>
    <scope>NUCLEOTIDE SEQUENCE</scope>
    <source>
        <strain evidence="1">CBS 315.58</strain>
    </source>
</reference>
<reference evidence="1" key="2">
    <citation type="submission" date="2023-05" db="EMBL/GenBank/DDBJ databases">
        <authorList>
            <consortium name="Lawrence Berkeley National Laboratory"/>
            <person name="Steindorff A."/>
            <person name="Hensen N."/>
            <person name="Bonometti L."/>
            <person name="Westerberg I."/>
            <person name="Brannstrom I.O."/>
            <person name="Guillou S."/>
            <person name="Cros-Aarteil S."/>
            <person name="Calhoun S."/>
            <person name="Haridas S."/>
            <person name="Kuo A."/>
            <person name="Mondo S."/>
            <person name="Pangilinan J."/>
            <person name="Riley R."/>
            <person name="Labutti K."/>
            <person name="Andreopoulos B."/>
            <person name="Lipzen A."/>
            <person name="Chen C."/>
            <person name="Yanf M."/>
            <person name="Daum C."/>
            <person name="Ng V."/>
            <person name="Clum A."/>
            <person name="Ohm R."/>
            <person name="Martin F."/>
            <person name="Silar P."/>
            <person name="Natvig D."/>
            <person name="Lalanne C."/>
            <person name="Gautier V."/>
            <person name="Ament-Velasquez S.L."/>
            <person name="Kruys A."/>
            <person name="Hutchinson M.I."/>
            <person name="Powell A.J."/>
            <person name="Barry K."/>
            <person name="Miller A.N."/>
            <person name="Grigoriev I.V."/>
            <person name="Debuchy R."/>
            <person name="Gladieux P."/>
            <person name="Thoren M.H."/>
            <person name="Johannesson H."/>
        </authorList>
    </citation>
    <scope>NUCLEOTIDE SEQUENCE</scope>
    <source>
        <strain evidence="1">CBS 315.58</strain>
    </source>
</reference>
<keyword evidence="2" id="KW-1185">Reference proteome</keyword>
<dbReference type="AlphaFoldDB" id="A0AAN6XS93"/>
<comment type="caution">
    <text evidence="1">The sequence shown here is derived from an EMBL/GenBank/DDBJ whole genome shotgun (WGS) entry which is preliminary data.</text>
</comment>
<organism evidence="1 2">
    <name type="scientific">Triangularia verruculosa</name>
    <dbReference type="NCBI Taxonomy" id="2587418"/>
    <lineage>
        <taxon>Eukaryota</taxon>
        <taxon>Fungi</taxon>
        <taxon>Dikarya</taxon>
        <taxon>Ascomycota</taxon>
        <taxon>Pezizomycotina</taxon>
        <taxon>Sordariomycetes</taxon>
        <taxon>Sordariomycetidae</taxon>
        <taxon>Sordariales</taxon>
        <taxon>Podosporaceae</taxon>
        <taxon>Triangularia</taxon>
    </lineage>
</organism>
<proteinExistence type="predicted"/>
<protein>
    <submittedName>
        <fullName evidence="1">Uncharacterized protein</fullName>
    </submittedName>
</protein>
<evidence type="ECO:0000313" key="2">
    <source>
        <dbReference type="Proteomes" id="UP001303160"/>
    </source>
</evidence>
<accession>A0AAN6XS93</accession>
<gene>
    <name evidence="1" type="ORF">QBC40DRAFT_217</name>
</gene>
<evidence type="ECO:0000313" key="1">
    <source>
        <dbReference type="EMBL" id="KAK4205618.1"/>
    </source>
</evidence>
<dbReference type="EMBL" id="MU863875">
    <property type="protein sequence ID" value="KAK4205618.1"/>
    <property type="molecule type" value="Genomic_DNA"/>
</dbReference>
<dbReference type="Proteomes" id="UP001303160">
    <property type="component" value="Unassembled WGS sequence"/>
</dbReference>